<dbReference type="WBParaSite" id="maker-unitig_33156-snap-gene-0.2-mRNA-1">
    <property type="protein sequence ID" value="maker-unitig_33156-snap-gene-0.2-mRNA-1"/>
    <property type="gene ID" value="maker-unitig_33156-snap-gene-0.2"/>
</dbReference>
<feature type="transmembrane region" description="Helical" evidence="1">
    <location>
        <begin position="23"/>
        <end position="38"/>
    </location>
</feature>
<feature type="transmembrane region" description="Helical" evidence="1">
    <location>
        <begin position="50"/>
        <end position="72"/>
    </location>
</feature>
<keyword evidence="1" id="KW-0472">Membrane</keyword>
<keyword evidence="2" id="KW-1185">Reference proteome</keyword>
<reference evidence="3" key="1">
    <citation type="submission" date="2016-11" db="UniProtKB">
        <authorList>
            <consortium name="WormBaseParasite"/>
        </authorList>
    </citation>
    <scope>IDENTIFICATION</scope>
</reference>
<accession>A0A1I8FFU4</accession>
<evidence type="ECO:0000313" key="3">
    <source>
        <dbReference type="WBParaSite" id="maker-unitig_33156-snap-gene-0.2-mRNA-1"/>
    </source>
</evidence>
<evidence type="ECO:0000313" key="2">
    <source>
        <dbReference type="Proteomes" id="UP000095280"/>
    </source>
</evidence>
<dbReference type="Proteomes" id="UP000095280">
    <property type="component" value="Unplaced"/>
</dbReference>
<organism evidence="2 3">
    <name type="scientific">Macrostomum lignano</name>
    <dbReference type="NCBI Taxonomy" id="282301"/>
    <lineage>
        <taxon>Eukaryota</taxon>
        <taxon>Metazoa</taxon>
        <taxon>Spiralia</taxon>
        <taxon>Lophotrochozoa</taxon>
        <taxon>Platyhelminthes</taxon>
        <taxon>Rhabditophora</taxon>
        <taxon>Macrostomorpha</taxon>
        <taxon>Macrostomida</taxon>
        <taxon>Macrostomidae</taxon>
        <taxon>Macrostomum</taxon>
    </lineage>
</organism>
<evidence type="ECO:0000256" key="1">
    <source>
        <dbReference type="SAM" id="Phobius"/>
    </source>
</evidence>
<name>A0A1I8FFU4_9PLAT</name>
<sequence>MQANPSDAVRPAIFGKRYSNDKYLLVLIIVVGVSLFLMKRQQRQQARTPITALVLESFYWQWLGTCLVFVGLFGESLVKRKGESAMKISRRVAAQLLLIFIAQSALMYRETESMKLLQAGAAYKRFLYYSNGNCETFDIRCFSQRDCQMAYGPGHQCVILRCSLSCQLLPSDRGRIA</sequence>
<dbReference type="AlphaFoldDB" id="A0A1I8FFU4"/>
<proteinExistence type="predicted"/>
<keyword evidence="1" id="KW-1133">Transmembrane helix</keyword>
<keyword evidence="1" id="KW-0812">Transmembrane</keyword>
<protein>
    <submittedName>
        <fullName evidence="3">DUF4149 domain-containing protein</fullName>
    </submittedName>
</protein>